<keyword evidence="2" id="KW-1185">Reference proteome</keyword>
<gene>
    <name evidence="1" type="ORF">BVL65_06355</name>
</gene>
<protein>
    <submittedName>
        <fullName evidence="1">Uncharacterized protein</fullName>
    </submittedName>
</protein>
<dbReference type="Proteomes" id="UP000186260">
    <property type="component" value="Chromosome"/>
</dbReference>
<dbReference type="EMBL" id="CP019058">
    <property type="protein sequence ID" value="APW19143.1"/>
    <property type="molecule type" value="Genomic_DNA"/>
</dbReference>
<evidence type="ECO:0000313" key="2">
    <source>
        <dbReference type="Proteomes" id="UP000186260"/>
    </source>
</evidence>
<dbReference type="RefSeq" id="WP_076003035.1">
    <property type="nucleotide sequence ID" value="NZ_CP019058.1"/>
</dbReference>
<proteinExistence type="predicted"/>
<sequence>MLLKQIKQCISASNGSAVPAKICVFGTSLRKKNLGFFTSYDYSYSDVKRSVNGYPKLTSIDPESGSFSTEGFEETVEFRRQASNEDEWHDGNSVSRFYINRSFKIKGNDVNIKFENNTYQEQYY</sequence>
<reference evidence="2" key="1">
    <citation type="submission" date="2017-01" db="EMBL/GenBank/DDBJ databases">
        <title>Gardnerella vaginalis bacteremia associated with severe acute encephalopathy in a young female patient: Case Report and characterization of the isolate.</title>
        <authorList>
            <person name="Tankovic J."/>
            <person name="Timinskas A."/>
            <person name="Zilnyte M."/>
            <person name="Janulaitiene M."/>
            <person name="Zvirbliene A."/>
            <person name="Pleckaityte M."/>
        </authorList>
    </citation>
    <scope>NUCLEOTIDE SEQUENCE [LARGE SCALE GENOMIC DNA]</scope>
    <source>
        <strain evidence="2">GV37</strain>
    </source>
</reference>
<accession>A0ABN4V1D4</accession>
<evidence type="ECO:0000313" key="1">
    <source>
        <dbReference type="EMBL" id="APW19143.1"/>
    </source>
</evidence>
<name>A0ABN4V1D4_9BIFI</name>
<organism evidence="1 2">
    <name type="scientific">Gardnerella swidsinskii</name>
    <dbReference type="NCBI Taxonomy" id="2792979"/>
    <lineage>
        <taxon>Bacteria</taxon>
        <taxon>Bacillati</taxon>
        <taxon>Actinomycetota</taxon>
        <taxon>Actinomycetes</taxon>
        <taxon>Bifidobacteriales</taxon>
        <taxon>Bifidobacteriaceae</taxon>
        <taxon>Gardnerella</taxon>
    </lineage>
</organism>